<sequence>MWLEVGGLLRGTCGQLGRTVGRPYGALGSGPHWWVRHWGGVSKVKSPRESSVSKGIGRNPKGQADPVSSTPYQCPHLLQGPRTGSWAQKLHQGGSGRGLSEEDICKARESRLRKTPRPQVSLPPTLPTTPHSGSGRPPSLGSSVVAGCLDFLGTGPTFPPSDLLPIFQLSDRSRERKVPASRISRLANFGGLAVGLGLGALAEMVKKSLPGGYLQSEGSSQPGSSPFLSEANAERIVQTLCTVRGAALKIGQMLSIQDNSFISPQLQHIFERVRQSADFMPRWQMLRVLEEELGRDWQAKVASLEEVPFAAASIGQVHQGMLRDGTKVAVKIQYPGVAQSIQSDVQNLLAVLKMSVALPEGLFAEQSLQALQRELAWECDYRREAACAQNFRQLLADDPFFRVPAVIKDLCTTRVLGMELAEGVPLDQCQNLSQDIRNQICFQLLRLCLRELFEFRFMQTDPTGPTSYMMPPATSSLPLATRRSERLPPARSATPRGTPIREALRSAGGQRKTGAGGKLLPAATQSATTSVFPGPMVLPQRWPNGRWEERESGTRESPPPAPTASQSATLSPAPRASSRPNCGRSGVTLLDFGASREFGTEFTDNYIEVVMAAANGDRDRVLQKSQDLKLLTGFETKAFSDAHVEAVMILGEPFATQGPYDFGAGDTARRVQGLMPVLLQHRLRPPPEETYSLHRKLAGAFLACARLRAHINCQDLFQDTYQRYWASRQSQPLPEAS</sequence>
<keyword evidence="9" id="KW-1185">Reference proteome</keyword>
<dbReference type="CDD" id="cd13970">
    <property type="entry name" value="ABC1_ADCK3"/>
    <property type="match status" value="1"/>
</dbReference>
<feature type="region of interest" description="Disordered" evidence="6">
    <location>
        <begin position="464"/>
        <end position="518"/>
    </location>
</feature>
<evidence type="ECO:0000313" key="9">
    <source>
        <dbReference type="Proteomes" id="UP001177744"/>
    </source>
</evidence>
<feature type="domain" description="ABC1 atypical kinase-like" evidence="7">
    <location>
        <begin position="273"/>
        <end position="462"/>
    </location>
</feature>
<keyword evidence="4" id="KW-0547">Nucleotide-binding</keyword>
<dbReference type="Proteomes" id="UP001177744">
    <property type="component" value="Unassembled WGS sequence"/>
</dbReference>
<evidence type="ECO:0000256" key="6">
    <source>
        <dbReference type="SAM" id="MobiDB-lite"/>
    </source>
</evidence>
<dbReference type="InterPro" id="IPR051409">
    <property type="entry name" value="Atypical_kinase_ADCK"/>
</dbReference>
<gene>
    <name evidence="8" type="ORF">QTO34_010372</name>
</gene>
<feature type="region of interest" description="Disordered" evidence="6">
    <location>
        <begin position="524"/>
        <end position="543"/>
    </location>
</feature>
<dbReference type="GO" id="GO:0016740">
    <property type="term" value="F:transferase activity"/>
    <property type="evidence" value="ECO:0007669"/>
    <property type="project" value="UniProtKB-KW"/>
</dbReference>
<dbReference type="Pfam" id="PF03109">
    <property type="entry name" value="ABC1"/>
    <property type="match status" value="1"/>
</dbReference>
<feature type="region of interest" description="Disordered" evidence="6">
    <location>
        <begin position="44"/>
        <end position="140"/>
    </location>
</feature>
<dbReference type="GO" id="GO:0006744">
    <property type="term" value="P:ubiquinone biosynthetic process"/>
    <property type="evidence" value="ECO:0007669"/>
    <property type="project" value="TreeGrafter"/>
</dbReference>
<feature type="compositionally biased region" description="Low complexity" evidence="6">
    <location>
        <begin position="563"/>
        <end position="574"/>
    </location>
</feature>
<evidence type="ECO:0000256" key="2">
    <source>
        <dbReference type="ARBA" id="ARBA00009670"/>
    </source>
</evidence>
<dbReference type="AlphaFoldDB" id="A0AA40HGC0"/>
<keyword evidence="5" id="KW-0067">ATP-binding</keyword>
<keyword evidence="3" id="KW-0808">Transferase</keyword>
<dbReference type="GO" id="GO:0005524">
    <property type="term" value="F:ATP binding"/>
    <property type="evidence" value="ECO:0007669"/>
    <property type="project" value="UniProtKB-KW"/>
</dbReference>
<reference evidence="8" key="1">
    <citation type="submission" date="2023-06" db="EMBL/GenBank/DDBJ databases">
        <title>Reference genome for the Northern bat (Eptesicus nilssonii), a most northern bat species.</title>
        <authorList>
            <person name="Laine V.N."/>
            <person name="Pulliainen A.T."/>
            <person name="Lilley T.M."/>
        </authorList>
    </citation>
    <scope>NUCLEOTIDE SEQUENCE</scope>
    <source>
        <strain evidence="8">BLF_Eptnil</strain>
        <tissue evidence="8">Kidney</tissue>
    </source>
</reference>
<feature type="compositionally biased region" description="Low complexity" evidence="6">
    <location>
        <begin position="128"/>
        <end position="140"/>
    </location>
</feature>
<dbReference type="InterPro" id="IPR004147">
    <property type="entry name" value="ABC1_dom"/>
</dbReference>
<comment type="pathway">
    <text evidence="1">Cofactor biosynthesis; ubiquinone biosynthesis.</text>
</comment>
<evidence type="ECO:0000256" key="4">
    <source>
        <dbReference type="ARBA" id="ARBA00022741"/>
    </source>
</evidence>
<dbReference type="SUPFAM" id="SSF56112">
    <property type="entry name" value="Protein kinase-like (PK-like)"/>
    <property type="match status" value="1"/>
</dbReference>
<evidence type="ECO:0000256" key="1">
    <source>
        <dbReference type="ARBA" id="ARBA00004749"/>
    </source>
</evidence>
<comment type="caution">
    <text evidence="8">The sequence shown here is derived from an EMBL/GenBank/DDBJ whole genome shotgun (WGS) entry which is preliminary data.</text>
</comment>
<comment type="similarity">
    <text evidence="2">Belongs to the protein kinase superfamily. ADCK protein kinase family.</text>
</comment>
<dbReference type="EMBL" id="JAULJE010000021">
    <property type="protein sequence ID" value="KAK1330186.1"/>
    <property type="molecule type" value="Genomic_DNA"/>
</dbReference>
<dbReference type="PANTHER" id="PTHR43851">
    <property type="match status" value="1"/>
</dbReference>
<proteinExistence type="inferred from homology"/>
<evidence type="ECO:0000259" key="7">
    <source>
        <dbReference type="Pfam" id="PF03109"/>
    </source>
</evidence>
<evidence type="ECO:0000313" key="8">
    <source>
        <dbReference type="EMBL" id="KAK1330186.1"/>
    </source>
</evidence>
<feature type="compositionally biased region" description="Basic and acidic residues" evidence="6">
    <location>
        <begin position="99"/>
        <end position="112"/>
    </location>
</feature>
<dbReference type="InterPro" id="IPR034646">
    <property type="entry name" value="ADCK3_dom"/>
</dbReference>
<dbReference type="InterPro" id="IPR011009">
    <property type="entry name" value="Kinase-like_dom_sf"/>
</dbReference>
<evidence type="ECO:0000256" key="5">
    <source>
        <dbReference type="ARBA" id="ARBA00022840"/>
    </source>
</evidence>
<dbReference type="PANTHER" id="PTHR43851:SF4">
    <property type="entry name" value="ATYPICAL KINASE COQ8B, MITOCHONDRIAL"/>
    <property type="match status" value="1"/>
</dbReference>
<name>A0AA40HGC0_CNENI</name>
<organism evidence="8 9">
    <name type="scientific">Cnephaeus nilssonii</name>
    <name type="common">Northern bat</name>
    <name type="synonym">Eptesicus nilssonii</name>
    <dbReference type="NCBI Taxonomy" id="3371016"/>
    <lineage>
        <taxon>Eukaryota</taxon>
        <taxon>Metazoa</taxon>
        <taxon>Chordata</taxon>
        <taxon>Craniata</taxon>
        <taxon>Vertebrata</taxon>
        <taxon>Euteleostomi</taxon>
        <taxon>Mammalia</taxon>
        <taxon>Eutheria</taxon>
        <taxon>Laurasiatheria</taxon>
        <taxon>Chiroptera</taxon>
        <taxon>Yangochiroptera</taxon>
        <taxon>Vespertilionidae</taxon>
        <taxon>Cnephaeus</taxon>
    </lineage>
</organism>
<protein>
    <recommendedName>
        <fullName evidence="7">ABC1 atypical kinase-like domain-containing protein</fullName>
    </recommendedName>
</protein>
<feature type="region of interest" description="Disordered" evidence="6">
    <location>
        <begin position="548"/>
        <end position="583"/>
    </location>
</feature>
<accession>A0AA40HGC0</accession>
<evidence type="ECO:0000256" key="3">
    <source>
        <dbReference type="ARBA" id="ARBA00022679"/>
    </source>
</evidence>